<organism evidence="1 2">
    <name type="scientific">Spiromyces aspiralis</name>
    <dbReference type="NCBI Taxonomy" id="68401"/>
    <lineage>
        <taxon>Eukaryota</taxon>
        <taxon>Fungi</taxon>
        <taxon>Fungi incertae sedis</taxon>
        <taxon>Zoopagomycota</taxon>
        <taxon>Kickxellomycotina</taxon>
        <taxon>Kickxellomycetes</taxon>
        <taxon>Kickxellales</taxon>
        <taxon>Kickxellaceae</taxon>
        <taxon>Spiromyces</taxon>
    </lineage>
</organism>
<sequence>MATAYPYNAETSSPPGDLYRRRESGSKEKPTESVAESESAGASSSDNDSSNSSSSSSALGKVLACAEIPNFNNGQADMDKFKITKDSWGKQYRAFVKDPAGGTNKVLEITVPAGFYARSKDKGGTGFYADPVGNKQFASNKDALYTFEYDIYFPQGFEWVKGGKLPGQYGGAGSGEACSGGKAAVDCFSTRHMWRTNGMAELYVYADKSAQSSQYKATCGKYCVDEYGDSLERGKYTFKAGQWTHVKQTIGLNTPGQQDGYLQVSYDNETAIDINTMVWRNTDFGVNGIMFQIFFGGSTADWAPSSDQHIYFKNIKYM</sequence>
<reference evidence="1" key="1">
    <citation type="submission" date="2022-06" db="EMBL/GenBank/DDBJ databases">
        <title>Phylogenomic reconstructions and comparative analyses of Kickxellomycotina fungi.</title>
        <authorList>
            <person name="Reynolds N.K."/>
            <person name="Stajich J.E."/>
            <person name="Barry K."/>
            <person name="Grigoriev I.V."/>
            <person name="Crous P."/>
            <person name="Smith M.E."/>
        </authorList>
    </citation>
    <scope>NUCLEOTIDE SEQUENCE</scope>
    <source>
        <strain evidence="1">RSA 2271</strain>
    </source>
</reference>
<evidence type="ECO:0000313" key="1">
    <source>
        <dbReference type="EMBL" id="KAJ1673051.1"/>
    </source>
</evidence>
<accession>A0ACC1HBP6</accession>
<keyword evidence="2" id="KW-1185">Reference proteome</keyword>
<name>A0ACC1HBP6_9FUNG</name>
<gene>
    <name evidence="1" type="ORF">EV182_005985</name>
</gene>
<comment type="caution">
    <text evidence="1">The sequence shown here is derived from an EMBL/GenBank/DDBJ whole genome shotgun (WGS) entry which is preliminary data.</text>
</comment>
<feature type="non-terminal residue" evidence="1">
    <location>
        <position position="318"/>
    </location>
</feature>
<evidence type="ECO:0000313" key="2">
    <source>
        <dbReference type="Proteomes" id="UP001145114"/>
    </source>
</evidence>
<protein>
    <submittedName>
        <fullName evidence="1">Uncharacterized protein</fullName>
    </submittedName>
</protein>
<dbReference type="Proteomes" id="UP001145114">
    <property type="component" value="Unassembled WGS sequence"/>
</dbReference>
<dbReference type="EMBL" id="JAMZIH010007463">
    <property type="protein sequence ID" value="KAJ1673051.1"/>
    <property type="molecule type" value="Genomic_DNA"/>
</dbReference>
<proteinExistence type="predicted"/>